<evidence type="ECO:0000256" key="1">
    <source>
        <dbReference type="SAM" id="MobiDB-lite"/>
    </source>
</evidence>
<dbReference type="HOGENOM" id="CLU_1857340_0_0_1"/>
<gene>
    <name evidence="2" type="primary">Dgri\GH15411</name>
    <name evidence="2" type="ORF">Dgri_GH15411</name>
</gene>
<sequence length="138" mass="15297">MKSHAERNVMQPEPNQTEPHRTALHRNCSAPQRPAPLAMFMSSTQSHLWIAIAIALYRACSPISHTHMNDAQWQRHFPLLSSSSICELHQQLKSKEEAGTGGGRCGTMHEHGPSCNTQAPNRESPSMGDDDDDDDDVV</sequence>
<evidence type="ECO:0000313" key="3">
    <source>
        <dbReference type="Proteomes" id="UP000001070"/>
    </source>
</evidence>
<keyword evidence="3" id="KW-1185">Reference proteome</keyword>
<dbReference type="InParanoid" id="B4JUN0"/>
<proteinExistence type="predicted"/>
<protein>
    <submittedName>
        <fullName evidence="2">GH15411</fullName>
    </submittedName>
</protein>
<evidence type="ECO:0000313" key="2">
    <source>
        <dbReference type="EMBL" id="EDV91200.1"/>
    </source>
</evidence>
<feature type="compositionally biased region" description="Polar residues" evidence="1">
    <location>
        <begin position="114"/>
        <end position="124"/>
    </location>
</feature>
<name>B4JUN0_DROGR</name>
<accession>B4JUN0</accession>
<feature type="compositionally biased region" description="Acidic residues" evidence="1">
    <location>
        <begin position="128"/>
        <end position="138"/>
    </location>
</feature>
<feature type="region of interest" description="Disordered" evidence="1">
    <location>
        <begin position="92"/>
        <end position="138"/>
    </location>
</feature>
<reference evidence="2 3" key="1">
    <citation type="journal article" date="2007" name="Nature">
        <title>Evolution of genes and genomes on the Drosophila phylogeny.</title>
        <authorList>
            <consortium name="Drosophila 12 Genomes Consortium"/>
            <person name="Clark A.G."/>
            <person name="Eisen M.B."/>
            <person name="Smith D.R."/>
            <person name="Bergman C.M."/>
            <person name="Oliver B."/>
            <person name="Markow T.A."/>
            <person name="Kaufman T.C."/>
            <person name="Kellis M."/>
            <person name="Gelbart W."/>
            <person name="Iyer V.N."/>
            <person name="Pollard D.A."/>
            <person name="Sackton T.B."/>
            <person name="Larracuente A.M."/>
            <person name="Singh N.D."/>
            <person name="Abad J.P."/>
            <person name="Abt D.N."/>
            <person name="Adryan B."/>
            <person name="Aguade M."/>
            <person name="Akashi H."/>
            <person name="Anderson W.W."/>
            <person name="Aquadro C.F."/>
            <person name="Ardell D.H."/>
            <person name="Arguello R."/>
            <person name="Artieri C.G."/>
            <person name="Barbash D.A."/>
            <person name="Barker D."/>
            <person name="Barsanti P."/>
            <person name="Batterham P."/>
            <person name="Batzoglou S."/>
            <person name="Begun D."/>
            <person name="Bhutkar A."/>
            <person name="Blanco E."/>
            <person name="Bosak S.A."/>
            <person name="Bradley R.K."/>
            <person name="Brand A.D."/>
            <person name="Brent M.R."/>
            <person name="Brooks A.N."/>
            <person name="Brown R.H."/>
            <person name="Butlin R.K."/>
            <person name="Caggese C."/>
            <person name="Calvi B.R."/>
            <person name="Bernardo de Carvalho A."/>
            <person name="Caspi A."/>
            <person name="Castrezana S."/>
            <person name="Celniker S.E."/>
            <person name="Chang J.L."/>
            <person name="Chapple C."/>
            <person name="Chatterji S."/>
            <person name="Chinwalla A."/>
            <person name="Civetta A."/>
            <person name="Clifton S.W."/>
            <person name="Comeron J.M."/>
            <person name="Costello J.C."/>
            <person name="Coyne J.A."/>
            <person name="Daub J."/>
            <person name="David R.G."/>
            <person name="Delcher A.L."/>
            <person name="Delehaunty K."/>
            <person name="Do C.B."/>
            <person name="Ebling H."/>
            <person name="Edwards K."/>
            <person name="Eickbush T."/>
            <person name="Evans J.D."/>
            <person name="Filipski A."/>
            <person name="Findeiss S."/>
            <person name="Freyhult E."/>
            <person name="Fulton L."/>
            <person name="Fulton R."/>
            <person name="Garcia A.C."/>
            <person name="Gardiner A."/>
            <person name="Garfield D.A."/>
            <person name="Garvin B.E."/>
            <person name="Gibson G."/>
            <person name="Gilbert D."/>
            <person name="Gnerre S."/>
            <person name="Godfrey J."/>
            <person name="Good R."/>
            <person name="Gotea V."/>
            <person name="Gravely B."/>
            <person name="Greenberg A.J."/>
            <person name="Griffiths-Jones S."/>
            <person name="Gross S."/>
            <person name="Guigo R."/>
            <person name="Gustafson E.A."/>
            <person name="Haerty W."/>
            <person name="Hahn M.W."/>
            <person name="Halligan D.L."/>
            <person name="Halpern A.L."/>
            <person name="Halter G.M."/>
            <person name="Han M.V."/>
            <person name="Heger A."/>
            <person name="Hillier L."/>
            <person name="Hinrichs A.S."/>
            <person name="Holmes I."/>
            <person name="Hoskins R.A."/>
            <person name="Hubisz M.J."/>
            <person name="Hultmark D."/>
            <person name="Huntley M.A."/>
            <person name="Jaffe D.B."/>
            <person name="Jagadeeshan S."/>
            <person name="Jeck W.R."/>
            <person name="Johnson J."/>
            <person name="Jones C.D."/>
            <person name="Jordan W.C."/>
            <person name="Karpen G.H."/>
            <person name="Kataoka E."/>
            <person name="Keightley P.D."/>
            <person name="Kheradpour P."/>
            <person name="Kirkness E.F."/>
            <person name="Koerich L.B."/>
            <person name="Kristiansen K."/>
            <person name="Kudrna D."/>
            <person name="Kulathinal R.J."/>
            <person name="Kumar S."/>
            <person name="Kwok R."/>
            <person name="Lander E."/>
            <person name="Langley C.H."/>
            <person name="Lapoint R."/>
            <person name="Lazzaro B.P."/>
            <person name="Lee S.J."/>
            <person name="Levesque L."/>
            <person name="Li R."/>
            <person name="Lin C.F."/>
            <person name="Lin M.F."/>
            <person name="Lindblad-Toh K."/>
            <person name="Llopart A."/>
            <person name="Long M."/>
            <person name="Low L."/>
            <person name="Lozovsky E."/>
            <person name="Lu J."/>
            <person name="Luo M."/>
            <person name="Machado C.A."/>
            <person name="Makalowski W."/>
            <person name="Marzo M."/>
            <person name="Matsuda M."/>
            <person name="Matzkin L."/>
            <person name="McAllister B."/>
            <person name="McBride C.S."/>
            <person name="McKernan B."/>
            <person name="McKernan K."/>
            <person name="Mendez-Lago M."/>
            <person name="Minx P."/>
            <person name="Mollenhauer M.U."/>
            <person name="Montooth K."/>
            <person name="Mount S.M."/>
            <person name="Mu X."/>
            <person name="Myers E."/>
            <person name="Negre B."/>
            <person name="Newfeld S."/>
            <person name="Nielsen R."/>
            <person name="Noor M.A."/>
            <person name="O'Grady P."/>
            <person name="Pachter L."/>
            <person name="Papaceit M."/>
            <person name="Parisi M.J."/>
            <person name="Parisi M."/>
            <person name="Parts L."/>
            <person name="Pedersen J.S."/>
            <person name="Pesole G."/>
            <person name="Phillippy A.M."/>
            <person name="Ponting C.P."/>
            <person name="Pop M."/>
            <person name="Porcelli D."/>
            <person name="Powell J.R."/>
            <person name="Prohaska S."/>
            <person name="Pruitt K."/>
            <person name="Puig M."/>
            <person name="Quesneville H."/>
            <person name="Ram K.R."/>
            <person name="Rand D."/>
            <person name="Rasmussen M.D."/>
            <person name="Reed L.K."/>
            <person name="Reenan R."/>
            <person name="Reily A."/>
            <person name="Remington K.A."/>
            <person name="Rieger T.T."/>
            <person name="Ritchie M.G."/>
            <person name="Robin C."/>
            <person name="Rogers Y.H."/>
            <person name="Rohde C."/>
            <person name="Rozas J."/>
            <person name="Rubenfield M.J."/>
            <person name="Ruiz A."/>
            <person name="Russo S."/>
            <person name="Salzberg S.L."/>
            <person name="Sanchez-Gracia A."/>
            <person name="Saranga D.J."/>
            <person name="Sato H."/>
            <person name="Schaeffer S.W."/>
            <person name="Schatz M.C."/>
            <person name="Schlenke T."/>
            <person name="Schwartz R."/>
            <person name="Segarra C."/>
            <person name="Singh R.S."/>
            <person name="Sirot L."/>
            <person name="Sirota M."/>
            <person name="Sisneros N.B."/>
            <person name="Smith C.D."/>
            <person name="Smith T.F."/>
            <person name="Spieth J."/>
            <person name="Stage D.E."/>
            <person name="Stark A."/>
            <person name="Stephan W."/>
            <person name="Strausberg R.L."/>
            <person name="Strempel S."/>
            <person name="Sturgill D."/>
            <person name="Sutton G."/>
            <person name="Sutton G.G."/>
            <person name="Tao W."/>
            <person name="Teichmann S."/>
            <person name="Tobari Y.N."/>
            <person name="Tomimura Y."/>
            <person name="Tsolas J.M."/>
            <person name="Valente V.L."/>
            <person name="Venter E."/>
            <person name="Venter J.C."/>
            <person name="Vicario S."/>
            <person name="Vieira F.G."/>
            <person name="Vilella A.J."/>
            <person name="Villasante A."/>
            <person name="Walenz B."/>
            <person name="Wang J."/>
            <person name="Wasserman M."/>
            <person name="Watts T."/>
            <person name="Wilson D."/>
            <person name="Wilson R.K."/>
            <person name="Wing R.A."/>
            <person name="Wolfner M.F."/>
            <person name="Wong A."/>
            <person name="Wong G.K."/>
            <person name="Wu C.I."/>
            <person name="Wu G."/>
            <person name="Yamamoto D."/>
            <person name="Yang H.P."/>
            <person name="Yang S.P."/>
            <person name="Yorke J.A."/>
            <person name="Yoshida K."/>
            <person name="Zdobnov E."/>
            <person name="Zhang P."/>
            <person name="Zhang Y."/>
            <person name="Zimin A.V."/>
            <person name="Baldwin J."/>
            <person name="Abdouelleil A."/>
            <person name="Abdulkadir J."/>
            <person name="Abebe A."/>
            <person name="Abera B."/>
            <person name="Abreu J."/>
            <person name="Acer S.C."/>
            <person name="Aftuck L."/>
            <person name="Alexander A."/>
            <person name="An P."/>
            <person name="Anderson E."/>
            <person name="Anderson S."/>
            <person name="Arachi H."/>
            <person name="Azer M."/>
            <person name="Bachantsang P."/>
            <person name="Barry A."/>
            <person name="Bayul T."/>
            <person name="Berlin A."/>
            <person name="Bessette D."/>
            <person name="Bloom T."/>
            <person name="Blye J."/>
            <person name="Boguslavskiy L."/>
            <person name="Bonnet C."/>
            <person name="Boukhgalter B."/>
            <person name="Bourzgui I."/>
            <person name="Brown A."/>
            <person name="Cahill P."/>
            <person name="Channer S."/>
            <person name="Cheshatsang Y."/>
            <person name="Chuda L."/>
            <person name="Citroen M."/>
            <person name="Collymore A."/>
            <person name="Cooke P."/>
            <person name="Costello M."/>
            <person name="D'Aco K."/>
            <person name="Daza R."/>
            <person name="De Haan G."/>
            <person name="DeGray S."/>
            <person name="DeMaso C."/>
            <person name="Dhargay N."/>
            <person name="Dooley K."/>
            <person name="Dooley E."/>
            <person name="Doricent M."/>
            <person name="Dorje P."/>
            <person name="Dorjee K."/>
            <person name="Dupes A."/>
            <person name="Elong R."/>
            <person name="Falk J."/>
            <person name="Farina A."/>
            <person name="Faro S."/>
            <person name="Ferguson D."/>
            <person name="Fisher S."/>
            <person name="Foley C.D."/>
            <person name="Franke A."/>
            <person name="Friedrich D."/>
            <person name="Gadbois L."/>
            <person name="Gearin G."/>
            <person name="Gearin C.R."/>
            <person name="Giannoukos G."/>
            <person name="Goode T."/>
            <person name="Graham J."/>
            <person name="Grandbois E."/>
            <person name="Grewal S."/>
            <person name="Gyaltsen K."/>
            <person name="Hafez N."/>
            <person name="Hagos B."/>
            <person name="Hall J."/>
            <person name="Henson C."/>
            <person name="Hollinger A."/>
            <person name="Honan T."/>
            <person name="Huard M.D."/>
            <person name="Hughes L."/>
            <person name="Hurhula B."/>
            <person name="Husby M.E."/>
            <person name="Kamat A."/>
            <person name="Kanga B."/>
            <person name="Kashin S."/>
            <person name="Khazanovich D."/>
            <person name="Kisner P."/>
            <person name="Lance K."/>
            <person name="Lara M."/>
            <person name="Lee W."/>
            <person name="Lennon N."/>
            <person name="Letendre F."/>
            <person name="LeVine R."/>
            <person name="Lipovsky A."/>
            <person name="Liu X."/>
            <person name="Liu J."/>
            <person name="Liu S."/>
            <person name="Lokyitsang T."/>
            <person name="Lokyitsang Y."/>
            <person name="Lubonja R."/>
            <person name="Lui A."/>
            <person name="MacDonald P."/>
            <person name="Magnisalis V."/>
            <person name="Maru K."/>
            <person name="Matthews C."/>
            <person name="McCusker W."/>
            <person name="McDonough S."/>
            <person name="Mehta T."/>
            <person name="Meldrim J."/>
            <person name="Meneus L."/>
            <person name="Mihai O."/>
            <person name="Mihalev A."/>
            <person name="Mihova T."/>
            <person name="Mittelman R."/>
            <person name="Mlenga V."/>
            <person name="Montmayeur A."/>
            <person name="Mulrain L."/>
            <person name="Navidi A."/>
            <person name="Naylor J."/>
            <person name="Negash T."/>
            <person name="Nguyen T."/>
            <person name="Nguyen N."/>
            <person name="Nicol R."/>
            <person name="Norbu C."/>
            <person name="Norbu N."/>
            <person name="Novod N."/>
            <person name="O'Neill B."/>
            <person name="Osman S."/>
            <person name="Markiewicz E."/>
            <person name="Oyono O.L."/>
            <person name="Patti C."/>
            <person name="Phunkhang P."/>
            <person name="Pierre F."/>
            <person name="Priest M."/>
            <person name="Raghuraman S."/>
            <person name="Rege F."/>
            <person name="Reyes R."/>
            <person name="Rise C."/>
            <person name="Rogov P."/>
            <person name="Ross K."/>
            <person name="Ryan E."/>
            <person name="Settipalli S."/>
            <person name="Shea T."/>
            <person name="Sherpa N."/>
            <person name="Shi L."/>
            <person name="Shih D."/>
            <person name="Sparrow T."/>
            <person name="Spaulding J."/>
            <person name="Stalker J."/>
            <person name="Stange-Thomann N."/>
            <person name="Stavropoulos S."/>
            <person name="Stone C."/>
            <person name="Strader C."/>
            <person name="Tesfaye S."/>
            <person name="Thomson T."/>
            <person name="Thoulutsang Y."/>
            <person name="Thoulutsang D."/>
            <person name="Topham K."/>
            <person name="Topping I."/>
            <person name="Tsamla T."/>
            <person name="Vassiliev H."/>
            <person name="Vo A."/>
            <person name="Wangchuk T."/>
            <person name="Wangdi T."/>
            <person name="Weiand M."/>
            <person name="Wilkinson J."/>
            <person name="Wilson A."/>
            <person name="Yadav S."/>
            <person name="Young G."/>
            <person name="Yu Q."/>
            <person name="Zembek L."/>
            <person name="Zhong D."/>
            <person name="Zimmer A."/>
            <person name="Zwirko Z."/>
            <person name="Jaffe D.B."/>
            <person name="Alvarez P."/>
            <person name="Brockman W."/>
            <person name="Butler J."/>
            <person name="Chin C."/>
            <person name="Gnerre S."/>
            <person name="Grabherr M."/>
            <person name="Kleber M."/>
            <person name="Mauceli E."/>
            <person name="MacCallum I."/>
        </authorList>
    </citation>
    <scope>NUCLEOTIDE SEQUENCE [LARGE SCALE GENOMIC DNA]</scope>
    <source>
        <strain evidence="3">Tucson 15287-2541.00</strain>
    </source>
</reference>
<organism evidence="3">
    <name type="scientific">Drosophila grimshawi</name>
    <name type="common">Hawaiian fruit fly</name>
    <name type="synonym">Idiomyia grimshawi</name>
    <dbReference type="NCBI Taxonomy" id="7222"/>
    <lineage>
        <taxon>Eukaryota</taxon>
        <taxon>Metazoa</taxon>
        <taxon>Ecdysozoa</taxon>
        <taxon>Arthropoda</taxon>
        <taxon>Hexapoda</taxon>
        <taxon>Insecta</taxon>
        <taxon>Pterygota</taxon>
        <taxon>Neoptera</taxon>
        <taxon>Endopterygota</taxon>
        <taxon>Diptera</taxon>
        <taxon>Brachycera</taxon>
        <taxon>Muscomorpha</taxon>
        <taxon>Ephydroidea</taxon>
        <taxon>Drosophilidae</taxon>
        <taxon>Drosophila</taxon>
        <taxon>Hawaiian Drosophila</taxon>
    </lineage>
</organism>
<dbReference type="AlphaFoldDB" id="B4JUN0"/>
<dbReference type="Proteomes" id="UP000001070">
    <property type="component" value="Unassembled WGS sequence"/>
</dbReference>
<dbReference type="EMBL" id="CH916374">
    <property type="protein sequence ID" value="EDV91200.1"/>
    <property type="molecule type" value="Genomic_DNA"/>
</dbReference>
<feature type="region of interest" description="Disordered" evidence="1">
    <location>
        <begin position="1"/>
        <end position="22"/>
    </location>
</feature>